<reference evidence="2 4" key="2">
    <citation type="submission" date="2018-06" db="EMBL/GenBank/DDBJ databases">
        <authorList>
            <consortium name="Pathogen Informatics"/>
            <person name="Doyle S."/>
        </authorList>
    </citation>
    <scope>NUCLEOTIDE SEQUENCE [LARGE SCALE GENOMIC DNA]</scope>
    <source>
        <strain evidence="2 4">NCTC12437</strain>
    </source>
</reference>
<dbReference type="Proteomes" id="UP000054735">
    <property type="component" value="Unassembled WGS sequence"/>
</dbReference>
<evidence type="ECO:0000313" key="2">
    <source>
        <dbReference type="EMBL" id="STX30950.1"/>
    </source>
</evidence>
<reference evidence="1 3" key="1">
    <citation type="submission" date="2015-11" db="EMBL/GenBank/DDBJ databases">
        <title>Genomic analysis of 38 Legionella species identifies large and diverse effector repertoires.</title>
        <authorList>
            <person name="Burstein D."/>
            <person name="Amaro F."/>
            <person name="Zusman T."/>
            <person name="Lifshitz Z."/>
            <person name="Cohen O."/>
            <person name="Gilbert J.A."/>
            <person name="Pupko T."/>
            <person name="Shuman H.A."/>
            <person name="Segal G."/>
        </authorList>
    </citation>
    <scope>NUCLEOTIDE SEQUENCE [LARGE SCALE GENOMIC DNA]</scope>
    <source>
        <strain evidence="1 3">CDC#1407-AL-14</strain>
    </source>
</reference>
<dbReference type="EMBL" id="UGNW01000001">
    <property type="protein sequence ID" value="STX30950.1"/>
    <property type="molecule type" value="Genomic_DNA"/>
</dbReference>
<organism evidence="2 4">
    <name type="scientific">Legionella birminghamensis</name>
    <dbReference type="NCBI Taxonomy" id="28083"/>
    <lineage>
        <taxon>Bacteria</taxon>
        <taxon>Pseudomonadati</taxon>
        <taxon>Pseudomonadota</taxon>
        <taxon>Gammaproteobacteria</taxon>
        <taxon>Legionellales</taxon>
        <taxon>Legionellaceae</taxon>
        <taxon>Legionella</taxon>
    </lineage>
</organism>
<gene>
    <name evidence="1" type="ORF">Lbir_2938</name>
    <name evidence="2" type="ORF">NCTC12437_00717</name>
</gene>
<dbReference type="AlphaFoldDB" id="A0A378I898"/>
<keyword evidence="3" id="KW-1185">Reference proteome</keyword>
<dbReference type="InterPro" id="IPR036908">
    <property type="entry name" value="RlpA-like_sf"/>
</dbReference>
<sequence length="399" mass="45663">MPHSSSALDCLTPFAMTAVRLCERRVHCYVPYFLIKAFFYPIESQMLQRLLLSTLFLSLNLQASPQFKYQQPQLNSIYEINTEALCATAKETLAYLNKGTSYDSQVIHGGRLFSVPLERVKKTLNFICQHQNQMKDPAFLQAHFEFIRWYPDLKQARQFAAGKPLVKDLPSNSLLMTKYFVHQAKVQEKASKTHPFALYGLPRDESLLSIEEANQHPELIRFRYGKQAILAGALKNQNVPVLAYLSRADLEEALMEGTLIAIFPSGKQKIFNVHRNNNIAYDRNKKPYEQERFWYFREVEGIKGYGKDADHKITVNTGVTFAGDLEQLGLGKLMLVQYSNPQKKSITRMGILADTGGAFTGNLYQVDYLAGSYSSRDDFFKKNRELPNYIAAYFLLVKE</sequence>
<dbReference type="EMBL" id="LNXT01000048">
    <property type="protein sequence ID" value="KTC68336.1"/>
    <property type="molecule type" value="Genomic_DNA"/>
</dbReference>
<evidence type="ECO:0000313" key="4">
    <source>
        <dbReference type="Proteomes" id="UP000255066"/>
    </source>
</evidence>
<proteinExistence type="predicted"/>
<dbReference type="Proteomes" id="UP000255066">
    <property type="component" value="Unassembled WGS sequence"/>
</dbReference>
<accession>A0A378I898</accession>
<dbReference type="SUPFAM" id="SSF50685">
    <property type="entry name" value="Barwin-like endoglucanases"/>
    <property type="match status" value="1"/>
</dbReference>
<evidence type="ECO:0000313" key="3">
    <source>
        <dbReference type="Proteomes" id="UP000054735"/>
    </source>
</evidence>
<name>A0A378I898_9GAMM</name>
<protein>
    <recommendedName>
        <fullName evidence="5">Lytic transglycosylase MltA domain-containing protein</fullName>
    </recommendedName>
</protein>
<dbReference type="STRING" id="28083.Lbir_2938"/>
<evidence type="ECO:0008006" key="5">
    <source>
        <dbReference type="Google" id="ProtNLM"/>
    </source>
</evidence>
<evidence type="ECO:0000313" key="1">
    <source>
        <dbReference type="EMBL" id="KTC68336.1"/>
    </source>
</evidence>